<dbReference type="Gene3D" id="3.40.50.720">
    <property type="entry name" value="NAD(P)-binding Rossmann-like Domain"/>
    <property type="match status" value="1"/>
</dbReference>
<evidence type="ECO:0000256" key="1">
    <source>
        <dbReference type="ARBA" id="ARBA00023002"/>
    </source>
</evidence>
<feature type="domain" description="Prephenate/arogenate dehydrogenase" evidence="2">
    <location>
        <begin position="25"/>
        <end position="282"/>
    </location>
</feature>
<dbReference type="InterPro" id="IPR046826">
    <property type="entry name" value="PDH_N"/>
</dbReference>
<dbReference type="SUPFAM" id="SSF51735">
    <property type="entry name" value="NAD(P)-binding Rossmann-fold domains"/>
    <property type="match status" value="1"/>
</dbReference>
<comment type="caution">
    <text evidence="3">The sequence shown here is derived from an EMBL/GenBank/DDBJ whole genome shotgun (WGS) entry which is preliminary data.</text>
</comment>
<dbReference type="PANTHER" id="PTHR21363:SF0">
    <property type="entry name" value="PREPHENATE DEHYDROGENASE [NADP(+)]"/>
    <property type="match status" value="1"/>
</dbReference>
<dbReference type="InterPro" id="IPR036291">
    <property type="entry name" value="NAD(P)-bd_dom_sf"/>
</dbReference>
<accession>A0ABW0QR01</accession>
<dbReference type="RefSeq" id="WP_377321166.1">
    <property type="nucleotide sequence ID" value="NZ_JBHSNF010000003.1"/>
</dbReference>
<dbReference type="EMBL" id="JBHSNF010000003">
    <property type="protein sequence ID" value="MFC5526961.1"/>
    <property type="molecule type" value="Genomic_DNA"/>
</dbReference>
<reference evidence="4" key="1">
    <citation type="journal article" date="2019" name="Int. J. Syst. Evol. Microbiol.">
        <title>The Global Catalogue of Microorganisms (GCM) 10K type strain sequencing project: providing services to taxonomists for standard genome sequencing and annotation.</title>
        <authorList>
            <consortium name="The Broad Institute Genomics Platform"/>
            <consortium name="The Broad Institute Genome Sequencing Center for Infectious Disease"/>
            <person name="Wu L."/>
            <person name="Ma J."/>
        </authorList>
    </citation>
    <scope>NUCLEOTIDE SEQUENCE [LARGE SCALE GENOMIC DNA]</scope>
    <source>
        <strain evidence="4">CGMCC 1.16619</strain>
    </source>
</reference>
<proteinExistence type="predicted"/>
<dbReference type="PROSITE" id="PS51176">
    <property type="entry name" value="PDH_ADH"/>
    <property type="match status" value="1"/>
</dbReference>
<dbReference type="Pfam" id="PF02153">
    <property type="entry name" value="PDH_N"/>
    <property type="match status" value="1"/>
</dbReference>
<sequence length="282" mass="29767">MTPQAPRAIPANTAGRGDPPHAVAQRFAILGYGRFGRAFAELVLQAGHAVRIHDPHAAVPAEYATATAAEAVDRAGWVVLAMPVPHMRDALLALRPHLRPAHTVIDVGSVKLHPCALLDEVLGAQIPHAGTHPLFGPLSLARGERPLRAVICASPRHPEAASRTTDMLAGLGCEVIAQDPSTHDQAMASTHALAFFIAKGLVDMGVDDDLTVAPPSFQGLKHMLAAVRGDAGHLFAAIQQENPFAAEARTRLIASLGRIHEQLQGDADDATLAIPDRPEHPA</sequence>
<dbReference type="InterPro" id="IPR003099">
    <property type="entry name" value="Prephen_DH"/>
</dbReference>
<evidence type="ECO:0000313" key="3">
    <source>
        <dbReference type="EMBL" id="MFC5526961.1"/>
    </source>
</evidence>
<keyword evidence="1" id="KW-0560">Oxidoreductase</keyword>
<dbReference type="PANTHER" id="PTHR21363">
    <property type="entry name" value="PREPHENATE DEHYDROGENASE"/>
    <property type="match status" value="1"/>
</dbReference>
<dbReference type="InterPro" id="IPR008927">
    <property type="entry name" value="6-PGluconate_DH-like_C_sf"/>
</dbReference>
<dbReference type="Proteomes" id="UP001596114">
    <property type="component" value="Unassembled WGS sequence"/>
</dbReference>
<dbReference type="Gene3D" id="1.10.3660.10">
    <property type="entry name" value="6-phosphogluconate dehydrogenase C-terminal like domain"/>
    <property type="match status" value="1"/>
</dbReference>
<evidence type="ECO:0000259" key="2">
    <source>
        <dbReference type="PROSITE" id="PS51176"/>
    </source>
</evidence>
<dbReference type="InterPro" id="IPR050812">
    <property type="entry name" value="Preph/Arog_dehydrog"/>
</dbReference>
<keyword evidence="4" id="KW-1185">Reference proteome</keyword>
<name>A0ABW0QR01_9GAMM</name>
<evidence type="ECO:0000313" key="4">
    <source>
        <dbReference type="Proteomes" id="UP001596114"/>
    </source>
</evidence>
<gene>
    <name evidence="3" type="ORF">ACFPPA_14575</name>
</gene>
<organism evidence="3 4">
    <name type="scientific">Rhodanobacter ginsengisoli</name>
    <dbReference type="NCBI Taxonomy" id="418646"/>
    <lineage>
        <taxon>Bacteria</taxon>
        <taxon>Pseudomonadati</taxon>
        <taxon>Pseudomonadota</taxon>
        <taxon>Gammaproteobacteria</taxon>
        <taxon>Lysobacterales</taxon>
        <taxon>Rhodanobacteraceae</taxon>
        <taxon>Rhodanobacter</taxon>
    </lineage>
</organism>
<dbReference type="SUPFAM" id="SSF48179">
    <property type="entry name" value="6-phosphogluconate dehydrogenase C-terminal domain-like"/>
    <property type="match status" value="1"/>
</dbReference>
<protein>
    <submittedName>
        <fullName evidence="3">Prephenate dehydrogenase/arogenate dehydrogenase family protein</fullName>
    </submittedName>
</protein>